<dbReference type="Proteomes" id="UP000076532">
    <property type="component" value="Unassembled WGS sequence"/>
</dbReference>
<dbReference type="EMBL" id="KV417481">
    <property type="protein sequence ID" value="KZP34054.1"/>
    <property type="molecule type" value="Genomic_DNA"/>
</dbReference>
<feature type="region of interest" description="Disordered" evidence="1">
    <location>
        <begin position="70"/>
        <end position="89"/>
    </location>
</feature>
<accession>A0A166WS46</accession>
<organism evidence="2 3">
    <name type="scientific">Athelia psychrophila</name>
    <dbReference type="NCBI Taxonomy" id="1759441"/>
    <lineage>
        <taxon>Eukaryota</taxon>
        <taxon>Fungi</taxon>
        <taxon>Dikarya</taxon>
        <taxon>Basidiomycota</taxon>
        <taxon>Agaricomycotina</taxon>
        <taxon>Agaricomycetes</taxon>
        <taxon>Agaricomycetidae</taxon>
        <taxon>Atheliales</taxon>
        <taxon>Atheliaceae</taxon>
        <taxon>Athelia</taxon>
    </lineage>
</organism>
<proteinExistence type="predicted"/>
<reference evidence="2 3" key="1">
    <citation type="journal article" date="2016" name="Mol. Biol. Evol.">
        <title>Comparative Genomics of Early-Diverging Mushroom-Forming Fungi Provides Insights into the Origins of Lignocellulose Decay Capabilities.</title>
        <authorList>
            <person name="Nagy L.G."/>
            <person name="Riley R."/>
            <person name="Tritt A."/>
            <person name="Adam C."/>
            <person name="Daum C."/>
            <person name="Floudas D."/>
            <person name="Sun H."/>
            <person name="Yadav J.S."/>
            <person name="Pangilinan J."/>
            <person name="Larsson K.H."/>
            <person name="Matsuura K."/>
            <person name="Barry K."/>
            <person name="Labutti K."/>
            <person name="Kuo R."/>
            <person name="Ohm R.A."/>
            <person name="Bhattacharya S.S."/>
            <person name="Shirouzu T."/>
            <person name="Yoshinaga Y."/>
            <person name="Martin F.M."/>
            <person name="Grigoriev I.V."/>
            <person name="Hibbett D.S."/>
        </authorList>
    </citation>
    <scope>NUCLEOTIDE SEQUENCE [LARGE SCALE GENOMIC DNA]</scope>
    <source>
        <strain evidence="2 3">CBS 109695</strain>
    </source>
</reference>
<sequence>MSPTKIQIRSALPDKCLYRCIYVRGVHPHIEASIEASAPFAATKTAPSRYQPDADVQNGQRYSIQIQSLKKGSASREMKDEPEQMHQGRRGVLHSPDGHIWSEVGLVCLCGREGTRVCEHGPGVHLVVWGAHVGLADTLGG</sequence>
<feature type="compositionally biased region" description="Basic and acidic residues" evidence="1">
    <location>
        <begin position="74"/>
        <end position="86"/>
    </location>
</feature>
<evidence type="ECO:0000256" key="1">
    <source>
        <dbReference type="SAM" id="MobiDB-lite"/>
    </source>
</evidence>
<evidence type="ECO:0000313" key="2">
    <source>
        <dbReference type="EMBL" id="KZP34054.1"/>
    </source>
</evidence>
<evidence type="ECO:0000313" key="3">
    <source>
        <dbReference type="Proteomes" id="UP000076532"/>
    </source>
</evidence>
<keyword evidence="3" id="KW-1185">Reference proteome</keyword>
<gene>
    <name evidence="2" type="ORF">FIBSPDRAFT_881507</name>
</gene>
<protein>
    <submittedName>
        <fullName evidence="2">Uncharacterized protein</fullName>
    </submittedName>
</protein>
<dbReference type="AlphaFoldDB" id="A0A166WS46"/>
<name>A0A166WS46_9AGAM</name>